<feature type="transmembrane region" description="Helical" evidence="1">
    <location>
        <begin position="370"/>
        <end position="390"/>
    </location>
</feature>
<dbReference type="PANTHER" id="PTHR11328:SF24">
    <property type="entry name" value="MAJOR FACILITATOR SUPERFAMILY (MFS) PROFILE DOMAIN-CONTAINING PROTEIN"/>
    <property type="match status" value="1"/>
</dbReference>
<protein>
    <submittedName>
        <fullName evidence="2">Major facilitator superfamily MFS_1</fullName>
    </submittedName>
</protein>
<feature type="transmembrane region" description="Helical" evidence="1">
    <location>
        <begin position="42"/>
        <end position="62"/>
    </location>
</feature>
<keyword evidence="1" id="KW-0472">Membrane</keyword>
<evidence type="ECO:0000256" key="1">
    <source>
        <dbReference type="SAM" id="Phobius"/>
    </source>
</evidence>
<name>C0GC91_DETAL</name>
<gene>
    <name evidence="2" type="ORF">DealDRAFT_0100</name>
</gene>
<feature type="transmembrane region" description="Helical" evidence="1">
    <location>
        <begin position="402"/>
        <end position="421"/>
    </location>
</feature>
<dbReference type="Proteomes" id="UP000006443">
    <property type="component" value="Unassembled WGS sequence"/>
</dbReference>
<keyword evidence="3" id="KW-1185">Reference proteome</keyword>
<feature type="transmembrane region" description="Helical" evidence="1">
    <location>
        <begin position="112"/>
        <end position="134"/>
    </location>
</feature>
<dbReference type="eggNOG" id="COG2211">
    <property type="taxonomic scope" value="Bacteria"/>
</dbReference>
<feature type="transmembrane region" description="Helical" evidence="1">
    <location>
        <begin position="12"/>
        <end position="36"/>
    </location>
</feature>
<dbReference type="GO" id="GO:0005886">
    <property type="term" value="C:plasma membrane"/>
    <property type="evidence" value="ECO:0007669"/>
    <property type="project" value="TreeGrafter"/>
</dbReference>
<organism evidence="2 3">
    <name type="scientific">Dethiobacter alkaliphilus AHT 1</name>
    <dbReference type="NCBI Taxonomy" id="555088"/>
    <lineage>
        <taxon>Bacteria</taxon>
        <taxon>Bacillati</taxon>
        <taxon>Bacillota</taxon>
        <taxon>Dethiobacteria</taxon>
        <taxon>Dethiobacterales</taxon>
        <taxon>Dethiobacteraceae</taxon>
        <taxon>Dethiobacter</taxon>
    </lineage>
</organism>
<dbReference type="Pfam" id="PF13347">
    <property type="entry name" value="MFS_2"/>
    <property type="match status" value="1"/>
</dbReference>
<dbReference type="EMBL" id="ACJM01000001">
    <property type="protein sequence ID" value="EEG78826.1"/>
    <property type="molecule type" value="Genomic_DNA"/>
</dbReference>
<keyword evidence="1" id="KW-0812">Transmembrane</keyword>
<dbReference type="Gene3D" id="1.20.1250.20">
    <property type="entry name" value="MFS general substrate transporter like domains"/>
    <property type="match status" value="2"/>
</dbReference>
<evidence type="ECO:0000313" key="3">
    <source>
        <dbReference type="Proteomes" id="UP000006443"/>
    </source>
</evidence>
<feature type="transmembrane region" description="Helical" evidence="1">
    <location>
        <begin position="228"/>
        <end position="251"/>
    </location>
</feature>
<feature type="transmembrane region" description="Helical" evidence="1">
    <location>
        <begin position="323"/>
        <end position="349"/>
    </location>
</feature>
<keyword evidence="1" id="KW-1133">Transmembrane helix</keyword>
<dbReference type="InterPro" id="IPR039672">
    <property type="entry name" value="MFS_2"/>
</dbReference>
<feature type="transmembrane region" description="Helical" evidence="1">
    <location>
        <begin position="154"/>
        <end position="173"/>
    </location>
</feature>
<dbReference type="PANTHER" id="PTHR11328">
    <property type="entry name" value="MAJOR FACILITATOR SUPERFAMILY DOMAIN-CONTAINING PROTEIN"/>
    <property type="match status" value="1"/>
</dbReference>
<dbReference type="AlphaFoldDB" id="C0GC91"/>
<dbReference type="SUPFAM" id="SSF103473">
    <property type="entry name" value="MFS general substrate transporter"/>
    <property type="match status" value="1"/>
</dbReference>
<feature type="transmembrane region" description="Helical" evidence="1">
    <location>
        <begin position="263"/>
        <end position="284"/>
    </location>
</feature>
<sequence>MIKQLPVQGKLLYAASSAGWAMLDRIVITWLMFYYTEGENPLVLPAIFGSILVFGRIVDAIADPLVALWSDNSSSRLGRRTPFLMVGALLYTAVFVALFYPPAAEHGTANVIYLLVMAGAYFFMFTVYVCPYLALMPELARTAHDRVDMATYRAVFSLLGVAAALVGSGLLIGSMGFRGMIWTTAIIGMLLMYLPVLVKEREYADAQPATLGLVDAVLTTLKNRAFRFYLAGNAAFWFGFNIITLGLPFYVTVLLGRPEEDTAILFAAAFGVAFIAFPLVNILAKKIGHKAVMIISMALFVLILPQFYFLGRPPFGLDPVVHAYLVMALAGIPLSSLFVLPDAIVSSITDLEAGLSGQRREAMYFGTQGLVLKIMMGLSTFVTGLMLQFFGRTAVEPLGVQLTGPVAALFVLIGGIIFWFYPEREVKEGEQAAFPPDAFNVR</sequence>
<dbReference type="GO" id="GO:0015293">
    <property type="term" value="F:symporter activity"/>
    <property type="evidence" value="ECO:0007669"/>
    <property type="project" value="InterPro"/>
</dbReference>
<accession>C0GC91</accession>
<dbReference type="GO" id="GO:0008643">
    <property type="term" value="P:carbohydrate transport"/>
    <property type="evidence" value="ECO:0007669"/>
    <property type="project" value="InterPro"/>
</dbReference>
<evidence type="ECO:0000313" key="2">
    <source>
        <dbReference type="EMBL" id="EEG78826.1"/>
    </source>
</evidence>
<feature type="transmembrane region" description="Helical" evidence="1">
    <location>
        <begin position="179"/>
        <end position="198"/>
    </location>
</feature>
<feature type="transmembrane region" description="Helical" evidence="1">
    <location>
        <begin position="83"/>
        <end position="100"/>
    </location>
</feature>
<reference evidence="2 3" key="1">
    <citation type="submission" date="2009-02" db="EMBL/GenBank/DDBJ databases">
        <title>Sequencing of the draft genome and assembly of Dethiobacter alkaliphilus AHT 1.</title>
        <authorList>
            <consortium name="US DOE Joint Genome Institute (JGI-PGF)"/>
            <person name="Lucas S."/>
            <person name="Copeland A."/>
            <person name="Lapidus A."/>
            <person name="Glavina del Rio T."/>
            <person name="Dalin E."/>
            <person name="Tice H."/>
            <person name="Bruce D."/>
            <person name="Goodwin L."/>
            <person name="Pitluck S."/>
            <person name="Larimer F."/>
            <person name="Land M.L."/>
            <person name="Hauser L."/>
            <person name="Muyzer G."/>
        </authorList>
    </citation>
    <scope>NUCLEOTIDE SEQUENCE [LARGE SCALE GENOMIC DNA]</scope>
    <source>
        <strain evidence="2 3">AHT 1</strain>
    </source>
</reference>
<dbReference type="InterPro" id="IPR036259">
    <property type="entry name" value="MFS_trans_sf"/>
</dbReference>
<feature type="transmembrane region" description="Helical" evidence="1">
    <location>
        <begin position="291"/>
        <end position="311"/>
    </location>
</feature>
<proteinExistence type="predicted"/>
<comment type="caution">
    <text evidence="2">The sequence shown here is derived from an EMBL/GenBank/DDBJ whole genome shotgun (WGS) entry which is preliminary data.</text>
</comment>
<dbReference type="STRING" id="555088.DealDRAFT_0100"/>